<dbReference type="InterPro" id="IPR013083">
    <property type="entry name" value="Znf_RING/FYVE/PHD"/>
</dbReference>
<name>A0AAD9K3K6_RIDPI</name>
<dbReference type="InterPro" id="IPR018957">
    <property type="entry name" value="Znf_C3HC4_RING-type"/>
</dbReference>
<keyword evidence="3" id="KW-0862">Zinc</keyword>
<keyword evidence="1" id="KW-0479">Metal-binding</keyword>
<dbReference type="CDD" id="cd16449">
    <property type="entry name" value="RING-HC"/>
    <property type="match status" value="1"/>
</dbReference>
<dbReference type="Gene3D" id="3.30.40.10">
    <property type="entry name" value="Zinc/RING finger domain, C3HC4 (zinc finger)"/>
    <property type="match status" value="1"/>
</dbReference>
<sequence>MMKLTKDPLGNETLTSVMSMVASSIDTEYTIALKEDSSPSDSKSTLEALDYAFNLATEWVMKWIITAVPPMDKRCPFVHSDQLQVYSSFIDIKFCNSQYTDRWQQHLLQIVDSLIKLKFKTFWETGVMSDNPGMIIENLFSWPPFARYLDLKYLHSSNPVLDEQCCRSIDKATDSLDDAIQHLMTGQINIATLKLIIEHTDEMREICTVVARSGRPFAIPATTTDVSPTDVLQTVLTWRESEMQQIENRKKDIQNMLGMMDNITSEEASQLRHSLSSINDNTSLHQLCKPRQYTPETATQKDAVSTEVTFLRLDESVEEMLESMATLKLNKSQIFESLWIQEVNTVHRKREQETGAAQLTLDEVATLVWQPATHRYNVLCQCIQDGSITLKEVDDCLNAYVDNYSDLKGELQLMSASPDDVAWVEGCIHQAKLYHQLRRSCVGATLIMEAKEAFNLTGDFSALETIVDAVEDKTCPLSSMTDEVVNAKTLVKDVTEDKVTCIRRLTECKPLITWLQDNIDDIKELNVLVELAMNSAAGQGDLEVERVSCLHSAVTGYAPFIYDLKKETNFEEFMTLCEHFDTYRHLDWLKNVKDSHGSVELNAISQATAINERGVYCVGKQEGHEPEVGNMQHIQARKSMDNVVRLVLKPETEEGEETHYGFQDLQNLQSKLMLVAGKAEKGKDNVDTFTEVLDAVIRLASVYIKICASGCILFGNWVSSFFCEPGRTFNASVDFGLSKKMLQGQSQECPTVAKQIQAVSEFLEECYADWLKLIEEQRSQFYYLNHYSTQQLVILCKEIVPLCRTDEAHIDQCNIDPKVYPMLCAVKPNCTMVDLGSAVKQAFQDLAEREKHAKGDGTTAEDAPNTVNTEVADSTETLMQDRQNFLRAMLEAEFSEELANRALRVITATEIDAGITWCMEHMEDNFSDDDDEEIAEETTRTLFDVLNVTESFDSLKSKLTELWKNHLESVTTSVTDHLSLEHLGYILDALADRNDINRPFPRYLVAGVPNLVVCAQADVLRAVLSLYEEGKKLPLPETDEVLLCTENTTVEEVDLLYRRAAGDTRGKIYCLANADMLDYDVSEKAESYLEKHIKGSEDCRLVVICSKEREDRSRLLTALDKHRVTTPMISSVTCTQTYLKEHFHMDCHQQCTPHNAAEVDPEHCNVRIIKSDRAGVGKSLRVQRLTEALTTLNGALYTNTSACVTVTLQQKSADHSDVLRTLVKHIEQPDRFIPRVFHFDIARETEEGVDNLLFNLLVLGSLTDETGYVWRKSSTDLYLIETQPLRWHDPDSQDFATRSLDVSEETPGLDMHRSQHGKLRRCANSFYIDYRTGNLLDPKTNNILERNMMPKRLYEGLRSNFVKLNENFDQLSREMNIQKLCSVMGVENIYDPDVEYELTTDNVKKILAIHMRLRCGIPVVVMGETGCGKTRLIKFMCDLWKPPGTEDMQNMVLVKEECSFVSLRDVKRVLDVMSWFYGQRELLFRLMDERAEKDLDENFDEADKPEYKRLHDVTRSLVLALGVCYHARLQNREDYRECVAKHFVGSFQLSDGAATMYDEINRCEDVFLDNVHLEQNIARNRALKENIFMMIVCVELRIPLFLVGKPGSSKSLARTGSQMQKDKDLSEFVATVVLDEVGLAEDSPTMPLKALHPLLEDGCVGDEDAEPYKKVAFIGISNWALDPAKMNRGILVQRGIPDERELVHTAKGITTEKYVKKKISPCVMPLAEAYLDLCKSAPKNREFFGLRDFYSESRYLLILTENYAALSILPQLLGDDMTDTITIFGSSFPKDQEYTQYYDYLGGQRFVDLGLGTHRVKCRVHQDFRLIVVAEKEVVYSKFPIPLINRLEKHVLAMTTMLNEWQIEVLKQLTQWAKTFADVETRPMPTRGWKGLSEGDVFIGYHADTTASVVLQVSRLTEPRRAEVNTEDAEDEQDEHRAGKAFATEQQFSRCIREFLNDDSPQERLLLIQCDSGDQNIELIACARHNIENEFNQTLVSSQKRHVVFVIQLPRTAGGCFTGFQGGKWMSFHIDDLQPQRDNLPSLLTLMDKSVSSLFGDAVGEESDQVERFAKFGLDTPDIDAQPEDMSDADVAQSCQPRELRESHAGENTPKCGADPPHHEDVMQSEPTSSHVDSLIRQCVHAAGAMLKDPENLKYRKTERVQLLLQLLKQKTPGDREMRFADVLRKRVYLLLRDKEKNAIGEERAQRWLRNEAASVASVNKAGTFRLAIRQNLEEKVTPMLAAVITLADANAGLDILSDNDASTSWLRTLYLRMLNDPRVVALTYADLQSTDKSELAEMQVRSTGCDGAALKARMPFSWIIKNKMDMLICDQQHDMADLVELYLTDFVQMIHRPRSSNSEMELKLVKLAILSAAQGMYTRNRVDEETESDGNGASLKLTIERIHLVFNSIQHRLQLFSEAVQLCPDCVVELDELSKNPGNQFPDDEMTLDGQAMLLLLKSMAPNGKCLNDAGQRAAWIKTVQCFQPLIEQFLSVADSKAVERMWTRISVVQLFLLGDQPDFKKLQALQQVETFLKSTNKTAHKSFFGELKQCNQCGSLMIASVQLPCGHIVCNNCVKEMNITGLRKCPECKEMWNDGDTLKQEEHREATDRYNTYKDRCNTFFMELVSRLCFEGDMPPESDVVTRLLEHVTRQTSTDQPVTKEMTIFDSIDPTPVVRSLLLQLLLRSE</sequence>
<evidence type="ECO:0000313" key="8">
    <source>
        <dbReference type="Proteomes" id="UP001209878"/>
    </source>
</evidence>
<dbReference type="SUPFAM" id="SSF57850">
    <property type="entry name" value="RING/U-box"/>
    <property type="match status" value="1"/>
</dbReference>
<dbReference type="GO" id="GO:0008270">
    <property type="term" value="F:zinc ion binding"/>
    <property type="evidence" value="ECO:0007669"/>
    <property type="project" value="UniProtKB-KW"/>
</dbReference>
<feature type="region of interest" description="Disordered" evidence="5">
    <location>
        <begin position="2078"/>
        <end position="2131"/>
    </location>
</feature>
<feature type="domain" description="RING-type" evidence="6">
    <location>
        <begin position="2552"/>
        <end position="2591"/>
    </location>
</feature>
<organism evidence="7 8">
    <name type="scientific">Ridgeia piscesae</name>
    <name type="common">Tubeworm</name>
    <dbReference type="NCBI Taxonomy" id="27915"/>
    <lineage>
        <taxon>Eukaryota</taxon>
        <taxon>Metazoa</taxon>
        <taxon>Spiralia</taxon>
        <taxon>Lophotrochozoa</taxon>
        <taxon>Annelida</taxon>
        <taxon>Polychaeta</taxon>
        <taxon>Sedentaria</taxon>
        <taxon>Canalipalpata</taxon>
        <taxon>Sabellida</taxon>
        <taxon>Siboglinidae</taxon>
        <taxon>Ridgeia</taxon>
    </lineage>
</organism>
<protein>
    <recommendedName>
        <fullName evidence="6">RING-type domain-containing protein</fullName>
    </recommendedName>
</protein>
<evidence type="ECO:0000313" key="7">
    <source>
        <dbReference type="EMBL" id="KAK2164266.1"/>
    </source>
</evidence>
<keyword evidence="2 4" id="KW-0863">Zinc-finger</keyword>
<keyword evidence="8" id="KW-1185">Reference proteome</keyword>
<accession>A0AAD9K3K6</accession>
<evidence type="ECO:0000256" key="1">
    <source>
        <dbReference type="ARBA" id="ARBA00022723"/>
    </source>
</evidence>
<dbReference type="PROSITE" id="PS50089">
    <property type="entry name" value="ZF_RING_2"/>
    <property type="match status" value="1"/>
</dbReference>
<dbReference type="PANTHER" id="PTHR22605:SF16">
    <property type="entry name" value="E3 UBIQUITIN-PROTEIN LIGASE RNF213"/>
    <property type="match status" value="1"/>
</dbReference>
<gene>
    <name evidence="7" type="ORF">NP493_1425g00020</name>
</gene>
<dbReference type="SUPFAM" id="SSF52540">
    <property type="entry name" value="P-loop containing nucleoside triphosphate hydrolases"/>
    <property type="match status" value="1"/>
</dbReference>
<comment type="caution">
    <text evidence="7">The sequence shown here is derived from an EMBL/GenBank/DDBJ whole genome shotgun (WGS) entry which is preliminary data.</text>
</comment>
<dbReference type="InterPro" id="IPR031248">
    <property type="entry name" value="RNF213"/>
</dbReference>
<evidence type="ECO:0000256" key="4">
    <source>
        <dbReference type="PROSITE-ProRule" id="PRU00175"/>
    </source>
</evidence>
<dbReference type="GO" id="GO:0004842">
    <property type="term" value="F:ubiquitin-protein transferase activity"/>
    <property type="evidence" value="ECO:0007669"/>
    <property type="project" value="InterPro"/>
</dbReference>
<evidence type="ECO:0000259" key="6">
    <source>
        <dbReference type="PROSITE" id="PS50089"/>
    </source>
</evidence>
<dbReference type="PROSITE" id="PS00518">
    <property type="entry name" value="ZF_RING_1"/>
    <property type="match status" value="1"/>
</dbReference>
<evidence type="ECO:0000256" key="2">
    <source>
        <dbReference type="ARBA" id="ARBA00022771"/>
    </source>
</evidence>
<evidence type="ECO:0000256" key="3">
    <source>
        <dbReference type="ARBA" id="ARBA00022833"/>
    </source>
</evidence>
<evidence type="ECO:0000256" key="5">
    <source>
        <dbReference type="SAM" id="MobiDB-lite"/>
    </source>
</evidence>
<dbReference type="EMBL" id="JAODUO010001424">
    <property type="protein sequence ID" value="KAK2164266.1"/>
    <property type="molecule type" value="Genomic_DNA"/>
</dbReference>
<dbReference type="Pfam" id="PF00097">
    <property type="entry name" value="zf-C3HC4"/>
    <property type="match status" value="1"/>
</dbReference>
<reference evidence="7" key="1">
    <citation type="journal article" date="2023" name="Mol. Biol. Evol.">
        <title>Third-Generation Sequencing Reveals the Adaptive Role of the Epigenome in Three Deep-Sea Polychaetes.</title>
        <authorList>
            <person name="Perez M."/>
            <person name="Aroh O."/>
            <person name="Sun Y."/>
            <person name="Lan Y."/>
            <person name="Juniper S.K."/>
            <person name="Young C.R."/>
            <person name="Angers B."/>
            <person name="Qian P.Y."/>
        </authorList>
    </citation>
    <scope>NUCLEOTIDE SEQUENCE</scope>
    <source>
        <strain evidence="7">R07B-5</strain>
    </source>
</reference>
<proteinExistence type="predicted"/>
<dbReference type="InterPro" id="IPR001841">
    <property type="entry name" value="Znf_RING"/>
</dbReference>
<dbReference type="InterPro" id="IPR027417">
    <property type="entry name" value="P-loop_NTPase"/>
</dbReference>
<dbReference type="GO" id="GO:0016887">
    <property type="term" value="F:ATP hydrolysis activity"/>
    <property type="evidence" value="ECO:0007669"/>
    <property type="project" value="InterPro"/>
</dbReference>
<dbReference type="SMART" id="SM00184">
    <property type="entry name" value="RING"/>
    <property type="match status" value="1"/>
</dbReference>
<feature type="region of interest" description="Disordered" evidence="5">
    <location>
        <begin position="1921"/>
        <end position="1940"/>
    </location>
</feature>
<feature type="compositionally biased region" description="Acidic residues" evidence="5">
    <location>
        <begin position="2078"/>
        <end position="2088"/>
    </location>
</feature>
<dbReference type="Proteomes" id="UP001209878">
    <property type="component" value="Unassembled WGS sequence"/>
</dbReference>
<dbReference type="InterPro" id="IPR017907">
    <property type="entry name" value="Znf_RING_CS"/>
</dbReference>
<dbReference type="PANTHER" id="PTHR22605">
    <property type="entry name" value="RZ-TYPE DOMAIN-CONTAINING PROTEIN"/>
    <property type="match status" value="1"/>
</dbReference>